<sequence>MKNEQKIKDFLRKKELFEKDAHKILGTHEESRSRIITLNVSYDKLSSLNLKQDDLFRQALTCVERECYRAAHIMSWAALMDFLEEKVFEDGGRKIKKERPNWKVNSPEDLREEINEYQIVEALRSLGLCAKSEMKALHGLLNKRNECAHPTDYYPGLNDTLGYITEIINRTETLKHKRL</sequence>
<accession>A0A1G1YY88</accession>
<gene>
    <name evidence="1" type="ORF">A2119_01810</name>
</gene>
<name>A0A1G1YY88_9BACT</name>
<protein>
    <recommendedName>
        <fullName evidence="3">DUF4145 domain-containing protein</fullName>
    </recommendedName>
</protein>
<evidence type="ECO:0000313" key="2">
    <source>
        <dbReference type="Proteomes" id="UP000178179"/>
    </source>
</evidence>
<dbReference type="AlphaFoldDB" id="A0A1G1YY88"/>
<dbReference type="EMBL" id="MHIS01000008">
    <property type="protein sequence ID" value="OGY56756.1"/>
    <property type="molecule type" value="Genomic_DNA"/>
</dbReference>
<proteinExistence type="predicted"/>
<evidence type="ECO:0000313" key="1">
    <source>
        <dbReference type="EMBL" id="OGY56756.1"/>
    </source>
</evidence>
<comment type="caution">
    <text evidence="1">The sequence shown here is derived from an EMBL/GenBank/DDBJ whole genome shotgun (WGS) entry which is preliminary data.</text>
</comment>
<evidence type="ECO:0008006" key="3">
    <source>
        <dbReference type="Google" id="ProtNLM"/>
    </source>
</evidence>
<organism evidence="1 2">
    <name type="scientific">Candidatus Colwellbacteria bacterium GWA2_46_10</name>
    <dbReference type="NCBI Taxonomy" id="1797684"/>
    <lineage>
        <taxon>Bacteria</taxon>
        <taxon>Candidatus Colwelliibacteriota</taxon>
    </lineage>
</organism>
<dbReference type="Proteomes" id="UP000178179">
    <property type="component" value="Unassembled WGS sequence"/>
</dbReference>
<reference evidence="1 2" key="1">
    <citation type="journal article" date="2016" name="Nat. Commun.">
        <title>Thousands of microbial genomes shed light on interconnected biogeochemical processes in an aquifer system.</title>
        <authorList>
            <person name="Anantharaman K."/>
            <person name="Brown C.T."/>
            <person name="Hug L.A."/>
            <person name="Sharon I."/>
            <person name="Castelle C.J."/>
            <person name="Probst A.J."/>
            <person name="Thomas B.C."/>
            <person name="Singh A."/>
            <person name="Wilkins M.J."/>
            <person name="Karaoz U."/>
            <person name="Brodie E.L."/>
            <person name="Williams K.H."/>
            <person name="Hubbard S.S."/>
            <person name="Banfield J.F."/>
        </authorList>
    </citation>
    <scope>NUCLEOTIDE SEQUENCE [LARGE SCALE GENOMIC DNA]</scope>
</reference>